<evidence type="ECO:0000313" key="1">
    <source>
        <dbReference type="EMBL" id="AUR82571.1"/>
    </source>
</evidence>
<organism evidence="1 2">
    <name type="scientific">Vibrio phage 1.025.O._10N.222.46.B6</name>
    <dbReference type="NCBI Taxonomy" id="1881420"/>
    <lineage>
        <taxon>Viruses</taxon>
        <taxon>Duplodnaviria</taxon>
        <taxon>Heunggongvirae</taxon>
        <taxon>Uroviricota</taxon>
        <taxon>Caudoviricetes</taxon>
        <taxon>Schitoviridae</taxon>
        <taxon>Pontosvirinae</taxon>
        <taxon>Nahantvirus</taxon>
        <taxon>Nahantvirus 49C7</taxon>
    </lineage>
</organism>
<proteinExistence type="predicted"/>
<reference evidence="1 2" key="1">
    <citation type="submission" date="2017-11" db="EMBL/GenBank/DDBJ databases">
        <title>A major lineage of nontailed dsDNA viruses as unrecognized killers of marine bacteria.</title>
        <authorList>
            <person name="Kauffman K.M."/>
            <person name="Hussain F.A."/>
            <person name="Yang J."/>
            <person name="Arevalo P."/>
            <person name="Brown J.M."/>
            <person name="Chang W.K."/>
            <person name="VanInsberghe D."/>
            <person name="Elsherbini J."/>
            <person name="Cutler M.B."/>
            <person name="Kelly L."/>
            <person name="Polz M.F."/>
        </authorList>
    </citation>
    <scope>NUCLEOTIDE SEQUENCE [LARGE SCALE GENOMIC DNA]</scope>
</reference>
<name>A0A2I7QME1_9CAUD</name>
<gene>
    <name evidence="1" type="ORF">NVP1025O_088</name>
</gene>
<dbReference type="EMBL" id="MG592409">
    <property type="protein sequence ID" value="AUR82571.1"/>
    <property type="molecule type" value="Genomic_DNA"/>
</dbReference>
<dbReference type="Proteomes" id="UP000269377">
    <property type="component" value="Segment"/>
</dbReference>
<evidence type="ECO:0000313" key="2">
    <source>
        <dbReference type="Proteomes" id="UP000269377"/>
    </source>
</evidence>
<accession>A0A2I7QME1</accession>
<protein>
    <submittedName>
        <fullName evidence="1">Uncharacterized protein</fullName>
    </submittedName>
</protein>
<sequence length="76" mass="8913">MISVYINGIGSMFLLVHNNKAWWYCINNAEKNYVPNPKAWWSRDVEYTIGICTHLFDVNNVSDVIPVYKMEILMND</sequence>